<gene>
    <name evidence="2" type="ORF">CINC_LOCUS9908</name>
</gene>
<name>A0A9N8L6C8_CHRIL</name>
<accession>A0A9N8L6C8</accession>
<evidence type="ECO:0000259" key="1">
    <source>
        <dbReference type="Pfam" id="PF15296"/>
    </source>
</evidence>
<dbReference type="AlphaFoldDB" id="A0A9N8L6C8"/>
<dbReference type="PANTHER" id="PTHR28678">
    <property type="entry name" value="CODANIN-1"/>
    <property type="match status" value="1"/>
</dbReference>
<sequence length="857" mass="95642">MVWYQDSVQLGASRSSLRARVKALLACGAAPANHRHLAAHLTLHLLAHCLPASAQVHTTYYTHMYRPPPRRASHAAPAGALPARQRTGTHNILHTHVPPPRRASHAAPAGALPARQRTGTHNILHTHVPPATSPRISRCTCWRTACPPAHRYTQPCWRTACPPAHRYTQHITHTCTARHLAAHLTLHLLAHCLPASAQVHTTYYTHMYRHLAAHLTLHLLAHCLPASAQVHTTYYTHMYRHPPRISRCTCGAHTTYYTHMYRHPRIHADRTACPPAHRYTQHITHTCTATSPRISRCTCWRTACPPAHRYTQHITHTCTARPPAAHLTLHLLAHCLPASAQVHTTYYTHMYRPPPRRASHAAPAGALPARQRTGTHNILHTHVPPPRRASHAAPAGALPARQRTGTHNILHTHVPPATSPRISRCTCWRTACPPAHRYTQHITHTCTAASPRISRCTCWRTACPPAHRYTQHITHTCTARHLAAHLTLHLLAHCLPASAQVHTTYYTHMYRHLAAHLTLHLLAHCLPASAQESKLSKLQRRLTCPTAPESHRLPHFTDQETFYKEFIINAENEAFRAHLRDSIASEITALDSTHIATDDRGNYNAETTSQYLTLSKKLSLLSKFLGLLSALPYTQVVSEVSSKGPKVVQRESNAPPKEKVLENDLALRNYKKKEFRKIFGFFGYKLKKNNKGELCPHLRDLNVLLSTCRVSQEQKEMGSYRHITPVSLILNPEDRIKNKEKELQSRLEEELLKSQPSSTRRVLELVIERVTSACIRELSGQLLTEHRQRASAMAAIVVAGSTMDQAALLTAVQTVYTTQLACLVTEARCTGRLSLTARARGAVSALLAAAPAPLVAL</sequence>
<reference evidence="2" key="1">
    <citation type="submission" date="2021-12" db="EMBL/GenBank/DDBJ databases">
        <authorList>
            <person name="King R."/>
        </authorList>
    </citation>
    <scope>NUCLEOTIDE SEQUENCE</scope>
</reference>
<evidence type="ECO:0000313" key="3">
    <source>
        <dbReference type="Proteomes" id="UP001154114"/>
    </source>
</evidence>
<dbReference type="GO" id="GO:0006325">
    <property type="term" value="P:chromatin organization"/>
    <property type="evidence" value="ECO:0007669"/>
    <property type="project" value="TreeGrafter"/>
</dbReference>
<dbReference type="GO" id="GO:0005634">
    <property type="term" value="C:nucleus"/>
    <property type="evidence" value="ECO:0007669"/>
    <property type="project" value="TreeGrafter"/>
</dbReference>
<dbReference type="OrthoDB" id="20982at2759"/>
<dbReference type="EMBL" id="LR824033">
    <property type="protein sequence ID" value="CAD0206928.1"/>
    <property type="molecule type" value="Genomic_DNA"/>
</dbReference>
<dbReference type="Pfam" id="PF15296">
    <property type="entry name" value="Codanin-1_C"/>
    <property type="match status" value="1"/>
</dbReference>
<proteinExistence type="predicted"/>
<dbReference type="InterPro" id="IPR028171">
    <property type="entry name" value="Codanin-1_C"/>
</dbReference>
<feature type="domain" description="Codanin-1 C-terminal" evidence="1">
    <location>
        <begin position="695"/>
        <end position="792"/>
    </location>
</feature>
<dbReference type="Proteomes" id="UP001154114">
    <property type="component" value="Chromosome 30"/>
</dbReference>
<protein>
    <recommendedName>
        <fullName evidence="1">Codanin-1 C-terminal domain-containing protein</fullName>
    </recommendedName>
</protein>
<organism evidence="2 3">
    <name type="scientific">Chrysodeixis includens</name>
    <name type="common">Soybean looper</name>
    <name type="synonym">Pseudoplusia includens</name>
    <dbReference type="NCBI Taxonomy" id="689277"/>
    <lineage>
        <taxon>Eukaryota</taxon>
        <taxon>Metazoa</taxon>
        <taxon>Ecdysozoa</taxon>
        <taxon>Arthropoda</taxon>
        <taxon>Hexapoda</taxon>
        <taxon>Insecta</taxon>
        <taxon>Pterygota</taxon>
        <taxon>Neoptera</taxon>
        <taxon>Endopterygota</taxon>
        <taxon>Lepidoptera</taxon>
        <taxon>Glossata</taxon>
        <taxon>Ditrysia</taxon>
        <taxon>Noctuoidea</taxon>
        <taxon>Noctuidae</taxon>
        <taxon>Plusiinae</taxon>
        <taxon>Chrysodeixis</taxon>
    </lineage>
</organism>
<evidence type="ECO:0000313" key="2">
    <source>
        <dbReference type="EMBL" id="CAD0206928.1"/>
    </source>
</evidence>
<dbReference type="InterPro" id="IPR040031">
    <property type="entry name" value="Codanin-1"/>
</dbReference>
<keyword evidence="3" id="KW-1185">Reference proteome</keyword>
<dbReference type="PANTHER" id="PTHR28678:SF1">
    <property type="entry name" value="CODANIN-1"/>
    <property type="match status" value="1"/>
</dbReference>